<keyword evidence="2" id="KW-0472">Membrane</keyword>
<gene>
    <name evidence="3" type="ORF">F4V43_11495</name>
</gene>
<dbReference type="RefSeq" id="WP_150458380.1">
    <property type="nucleotide sequence ID" value="NZ_VYKK01000015.1"/>
</dbReference>
<evidence type="ECO:0000256" key="1">
    <source>
        <dbReference type="SAM" id="MobiDB-lite"/>
    </source>
</evidence>
<evidence type="ECO:0000313" key="4">
    <source>
        <dbReference type="Proteomes" id="UP000367750"/>
    </source>
</evidence>
<evidence type="ECO:0000313" key="3">
    <source>
        <dbReference type="EMBL" id="KAA9004025.1"/>
    </source>
</evidence>
<feature type="transmembrane region" description="Helical" evidence="2">
    <location>
        <begin position="49"/>
        <end position="69"/>
    </location>
</feature>
<reference evidence="3 4" key="1">
    <citation type="submission" date="2019-09" db="EMBL/GenBank/DDBJ databases">
        <title>Bacillus ochoae sp. nov., Paenibacillus whitsoniae sp. nov., Paenibacillus spiritus sp. nov. Isolated from the Mars Exploration Rover during spacecraft assembly.</title>
        <authorList>
            <person name="Seuylemezian A."/>
            <person name="Vaishampayan P."/>
        </authorList>
    </citation>
    <scope>NUCLEOTIDE SEQUENCE [LARGE SCALE GENOMIC DNA]</scope>
    <source>
        <strain evidence="3 4">MER_111</strain>
    </source>
</reference>
<organism evidence="3 4">
    <name type="scientific">Paenibacillus spiritus</name>
    <dbReference type="NCBI Taxonomy" id="2496557"/>
    <lineage>
        <taxon>Bacteria</taxon>
        <taxon>Bacillati</taxon>
        <taxon>Bacillota</taxon>
        <taxon>Bacilli</taxon>
        <taxon>Bacillales</taxon>
        <taxon>Paenibacillaceae</taxon>
        <taxon>Paenibacillus</taxon>
    </lineage>
</organism>
<keyword evidence="4" id="KW-1185">Reference proteome</keyword>
<dbReference type="EMBL" id="VYKK01000015">
    <property type="protein sequence ID" value="KAA9004025.1"/>
    <property type="molecule type" value="Genomic_DNA"/>
</dbReference>
<accession>A0A5J5GA93</accession>
<dbReference type="AlphaFoldDB" id="A0A5J5GA93"/>
<protein>
    <submittedName>
        <fullName evidence="3">DUF4179 domain-containing protein</fullName>
    </submittedName>
</protein>
<sequence>MYEAEEKALRDYFGVLPAESGAVPDEALERAVRSGIGRGRARRTAARRLRAAAGAAAAVLLLLFALPWLSGRTGELRSSREAPLSWGSLEKYRAVAEGDITVSSALDSGQYTRIGSSSGEKNGYSFTVDAVIADRRGMIVLYTTENRTEEKVQIGGFQLKGKSPKAISLISYSGWSEEEGRIGAVPHLIRINWADGYQPKGDWTASLTMTPDNAAALSASSSKYRTVLQAPIKLDPAADIASGKVRRLDKELVIGGQSLTLEQAYYGTTGIYLDYMYGKDNSKQLFSAIKPTITEESGGKQPTTELTSSTEMYRTDGGRTLIFENDNRNANGAMELHILGLQALDKTKLDLVVDTKRQRVLQGPDDKLSFSEQPAAKGQLILSYQLGQLIGKDGSKQYLRYGINLEEDYTDGEGKRHRMDANRSSSSYSGSSGEERQDFIYDLGTAAELPQPLTFRISSYPSPVLEAKTIRIR</sequence>
<name>A0A5J5GA93_9BACL</name>
<dbReference type="Proteomes" id="UP000367750">
    <property type="component" value="Unassembled WGS sequence"/>
</dbReference>
<keyword evidence="2" id="KW-1133">Transmembrane helix</keyword>
<keyword evidence="2" id="KW-0812">Transmembrane</keyword>
<evidence type="ECO:0000256" key="2">
    <source>
        <dbReference type="SAM" id="Phobius"/>
    </source>
</evidence>
<dbReference type="OrthoDB" id="2666125at2"/>
<feature type="region of interest" description="Disordered" evidence="1">
    <location>
        <begin position="412"/>
        <end position="434"/>
    </location>
</feature>
<comment type="caution">
    <text evidence="3">The sequence shown here is derived from an EMBL/GenBank/DDBJ whole genome shotgun (WGS) entry which is preliminary data.</text>
</comment>
<proteinExistence type="predicted"/>